<feature type="transmembrane region" description="Helical" evidence="1">
    <location>
        <begin position="98"/>
        <end position="119"/>
    </location>
</feature>
<keyword evidence="1" id="KW-0812">Transmembrane</keyword>
<organism evidence="2 3">
    <name type="scientific">Luteolibacter soli</name>
    <dbReference type="NCBI Taxonomy" id="3135280"/>
    <lineage>
        <taxon>Bacteria</taxon>
        <taxon>Pseudomonadati</taxon>
        <taxon>Verrucomicrobiota</taxon>
        <taxon>Verrucomicrobiia</taxon>
        <taxon>Verrucomicrobiales</taxon>
        <taxon>Verrucomicrobiaceae</taxon>
        <taxon>Luteolibacter</taxon>
    </lineage>
</organism>
<dbReference type="RefSeq" id="WP_341408008.1">
    <property type="nucleotide sequence ID" value="NZ_JBBUKT010000017.1"/>
</dbReference>
<comment type="caution">
    <text evidence="2">The sequence shown here is derived from an EMBL/GenBank/DDBJ whole genome shotgun (WGS) entry which is preliminary data.</text>
</comment>
<feature type="transmembrane region" description="Helical" evidence="1">
    <location>
        <begin position="125"/>
        <end position="141"/>
    </location>
</feature>
<name>A0ABU9B5U1_9BACT</name>
<feature type="transmembrane region" description="Helical" evidence="1">
    <location>
        <begin position="70"/>
        <end position="91"/>
    </location>
</feature>
<accession>A0ABU9B5U1</accession>
<evidence type="ECO:0008006" key="4">
    <source>
        <dbReference type="Google" id="ProtNLM"/>
    </source>
</evidence>
<dbReference type="EMBL" id="JBBUKT010000017">
    <property type="protein sequence ID" value="MEK7954240.1"/>
    <property type="molecule type" value="Genomic_DNA"/>
</dbReference>
<dbReference type="Proteomes" id="UP001371305">
    <property type="component" value="Unassembled WGS sequence"/>
</dbReference>
<evidence type="ECO:0000256" key="1">
    <source>
        <dbReference type="SAM" id="Phobius"/>
    </source>
</evidence>
<feature type="transmembrane region" description="Helical" evidence="1">
    <location>
        <begin position="12"/>
        <end position="33"/>
    </location>
</feature>
<evidence type="ECO:0000313" key="3">
    <source>
        <dbReference type="Proteomes" id="UP001371305"/>
    </source>
</evidence>
<keyword evidence="1" id="KW-1133">Transmembrane helix</keyword>
<keyword evidence="1" id="KW-0472">Membrane</keyword>
<evidence type="ECO:0000313" key="2">
    <source>
        <dbReference type="EMBL" id="MEK7954240.1"/>
    </source>
</evidence>
<proteinExistence type="predicted"/>
<reference evidence="2 3" key="1">
    <citation type="submission" date="2024-04" db="EMBL/GenBank/DDBJ databases">
        <title>Luteolibacter sp. isolated from soil.</title>
        <authorList>
            <person name="An J."/>
        </authorList>
    </citation>
    <scope>NUCLEOTIDE SEQUENCE [LARGE SCALE GENOMIC DNA]</scope>
    <source>
        <strain evidence="2 3">Y139</strain>
    </source>
</reference>
<sequence length="149" mass="15398">MNVAPLKIPSRIVPIVLWFARVALAAGFLSASADRFGLWGAPGAKGVAWGNWENFVAYSASLNFFAPGSLQGALAAVATAAEILLGIGLLVPRLTPYAAVLAGLLLLTFGLVMTISLGAKPPLDYSVFSAASAALLLAIVARKERSTES</sequence>
<protein>
    <recommendedName>
        <fullName evidence="4">DoxX family protein</fullName>
    </recommendedName>
</protein>
<gene>
    <name evidence="2" type="ORF">WKV53_27225</name>
</gene>
<keyword evidence="3" id="KW-1185">Reference proteome</keyword>